<feature type="transmembrane region" description="Helical" evidence="1">
    <location>
        <begin position="12"/>
        <end position="33"/>
    </location>
</feature>
<sequence length="66" mass="7334">MLTLEWESEGLQTVGIVVIICASLKLLHLLGLIDFSEGKVVAPTLCGWSGLVQNWIQTLQKLRRLT</sequence>
<keyword evidence="1" id="KW-0812">Transmembrane</keyword>
<organism evidence="2 3">
    <name type="scientific">Lynx pardinus</name>
    <name type="common">Iberian lynx</name>
    <name type="synonym">Felis pardina</name>
    <dbReference type="NCBI Taxonomy" id="191816"/>
    <lineage>
        <taxon>Eukaryota</taxon>
        <taxon>Metazoa</taxon>
        <taxon>Chordata</taxon>
        <taxon>Craniata</taxon>
        <taxon>Vertebrata</taxon>
        <taxon>Euteleostomi</taxon>
        <taxon>Mammalia</taxon>
        <taxon>Eutheria</taxon>
        <taxon>Laurasiatheria</taxon>
        <taxon>Carnivora</taxon>
        <taxon>Feliformia</taxon>
        <taxon>Felidae</taxon>
        <taxon>Felinae</taxon>
        <taxon>Lynx</taxon>
    </lineage>
</organism>
<gene>
    <name evidence="2" type="ORF">LYPA_23C001028</name>
</gene>
<dbReference type="Proteomes" id="UP000386466">
    <property type="component" value="Unassembled WGS sequence"/>
</dbReference>
<evidence type="ECO:0000313" key="3">
    <source>
        <dbReference type="Proteomes" id="UP000386466"/>
    </source>
</evidence>
<name>A0A485PFH6_LYNPA</name>
<proteinExistence type="predicted"/>
<dbReference type="EMBL" id="CAAGRJ010033235">
    <property type="protein sequence ID" value="VFV43094.1"/>
    <property type="molecule type" value="Genomic_DNA"/>
</dbReference>
<protein>
    <submittedName>
        <fullName evidence="2">Kv channel-interacting protein</fullName>
    </submittedName>
</protein>
<keyword evidence="1" id="KW-1133">Transmembrane helix</keyword>
<evidence type="ECO:0000313" key="2">
    <source>
        <dbReference type="EMBL" id="VFV43094.1"/>
    </source>
</evidence>
<dbReference type="AlphaFoldDB" id="A0A485PFH6"/>
<reference evidence="2 3" key="1">
    <citation type="submission" date="2019-01" db="EMBL/GenBank/DDBJ databases">
        <authorList>
            <person name="Alioto T."/>
            <person name="Alioto T."/>
        </authorList>
    </citation>
    <scope>NUCLEOTIDE SEQUENCE [LARGE SCALE GENOMIC DNA]</scope>
</reference>
<evidence type="ECO:0000256" key="1">
    <source>
        <dbReference type="SAM" id="Phobius"/>
    </source>
</evidence>
<keyword evidence="1" id="KW-0472">Membrane</keyword>
<accession>A0A485PFH6</accession>
<keyword evidence="3" id="KW-1185">Reference proteome</keyword>